<feature type="region of interest" description="Disordered" evidence="1">
    <location>
        <begin position="1"/>
        <end position="29"/>
    </location>
</feature>
<organism evidence="2 3">
    <name type="scientific">Pristionchus entomophagus</name>
    <dbReference type="NCBI Taxonomy" id="358040"/>
    <lineage>
        <taxon>Eukaryota</taxon>
        <taxon>Metazoa</taxon>
        <taxon>Ecdysozoa</taxon>
        <taxon>Nematoda</taxon>
        <taxon>Chromadorea</taxon>
        <taxon>Rhabditida</taxon>
        <taxon>Rhabditina</taxon>
        <taxon>Diplogasteromorpha</taxon>
        <taxon>Diplogasteroidea</taxon>
        <taxon>Neodiplogasteridae</taxon>
        <taxon>Pristionchus</taxon>
    </lineage>
</organism>
<sequence>ESRVLAEEEGDGSVEGGCHTRGEQEPRGGLDPVRVPFDRIVEGYRRRIVQDRLFILFAPRSSSLFLYASAEGEDGTITLILTHLEASLGRRTSVLGVGVTLQYIPSRSSLPILLLSRHWIDFHCTSQNGMGEDIQIVLLHFMASPLQILNSGREGRSDMSIDDLFDLRIDLGLEHPSQQVQTLVSGVGEVELGLSDSVPEHVCLGRRALALHRREEGVQHLQPAVHLVAVAIARDEVEHPEVWVTEGYRR</sequence>
<evidence type="ECO:0000256" key="1">
    <source>
        <dbReference type="SAM" id="MobiDB-lite"/>
    </source>
</evidence>
<dbReference type="EMBL" id="BTSX01000003">
    <property type="protein sequence ID" value="GMS91054.1"/>
    <property type="molecule type" value="Genomic_DNA"/>
</dbReference>
<evidence type="ECO:0000313" key="3">
    <source>
        <dbReference type="Proteomes" id="UP001432027"/>
    </source>
</evidence>
<accession>A0AAV5T6V4</accession>
<protein>
    <submittedName>
        <fullName evidence="2">Uncharacterized protein</fullName>
    </submittedName>
</protein>
<dbReference type="AlphaFoldDB" id="A0AAV5T6V4"/>
<gene>
    <name evidence="2" type="ORF">PENTCL1PPCAC_13229</name>
</gene>
<feature type="non-terminal residue" evidence="2">
    <location>
        <position position="1"/>
    </location>
</feature>
<proteinExistence type="predicted"/>
<evidence type="ECO:0000313" key="2">
    <source>
        <dbReference type="EMBL" id="GMS91054.1"/>
    </source>
</evidence>
<name>A0AAV5T6V4_9BILA</name>
<keyword evidence="3" id="KW-1185">Reference proteome</keyword>
<dbReference type="Proteomes" id="UP001432027">
    <property type="component" value="Unassembled WGS sequence"/>
</dbReference>
<reference evidence="2" key="1">
    <citation type="submission" date="2023-10" db="EMBL/GenBank/DDBJ databases">
        <title>Genome assembly of Pristionchus species.</title>
        <authorList>
            <person name="Yoshida K."/>
            <person name="Sommer R.J."/>
        </authorList>
    </citation>
    <scope>NUCLEOTIDE SEQUENCE</scope>
    <source>
        <strain evidence="2">RS0144</strain>
    </source>
</reference>
<comment type="caution">
    <text evidence="2">The sequence shown here is derived from an EMBL/GenBank/DDBJ whole genome shotgun (WGS) entry which is preliminary data.</text>
</comment>
<feature type="compositionally biased region" description="Basic and acidic residues" evidence="1">
    <location>
        <begin position="18"/>
        <end position="28"/>
    </location>
</feature>